<evidence type="ECO:0000313" key="1">
    <source>
        <dbReference type="EMBL" id="CAH2230652.1"/>
    </source>
</evidence>
<dbReference type="EMBL" id="CAKXAJ010024821">
    <property type="protein sequence ID" value="CAH2230652.1"/>
    <property type="molecule type" value="Genomic_DNA"/>
</dbReference>
<name>A0A8S4R844_9NEOP</name>
<proteinExistence type="predicted"/>
<organism evidence="1 2">
    <name type="scientific">Pararge aegeria aegeria</name>
    <dbReference type="NCBI Taxonomy" id="348720"/>
    <lineage>
        <taxon>Eukaryota</taxon>
        <taxon>Metazoa</taxon>
        <taxon>Ecdysozoa</taxon>
        <taxon>Arthropoda</taxon>
        <taxon>Hexapoda</taxon>
        <taxon>Insecta</taxon>
        <taxon>Pterygota</taxon>
        <taxon>Neoptera</taxon>
        <taxon>Endopterygota</taxon>
        <taxon>Lepidoptera</taxon>
        <taxon>Glossata</taxon>
        <taxon>Ditrysia</taxon>
        <taxon>Papilionoidea</taxon>
        <taxon>Nymphalidae</taxon>
        <taxon>Satyrinae</taxon>
        <taxon>Satyrini</taxon>
        <taxon>Parargina</taxon>
        <taxon>Pararge</taxon>
    </lineage>
</organism>
<evidence type="ECO:0000313" key="2">
    <source>
        <dbReference type="Proteomes" id="UP000838756"/>
    </source>
</evidence>
<dbReference type="Proteomes" id="UP000838756">
    <property type="component" value="Unassembled WGS sequence"/>
</dbReference>
<comment type="caution">
    <text evidence="1">The sequence shown here is derived from an EMBL/GenBank/DDBJ whole genome shotgun (WGS) entry which is preliminary data.</text>
</comment>
<gene>
    <name evidence="1" type="primary">jg4205</name>
    <name evidence="1" type="ORF">PAEG_LOCUS9840</name>
</gene>
<keyword evidence="2" id="KW-1185">Reference proteome</keyword>
<reference evidence="1" key="1">
    <citation type="submission" date="2022-03" db="EMBL/GenBank/DDBJ databases">
        <authorList>
            <person name="Lindestad O."/>
        </authorList>
    </citation>
    <scope>NUCLEOTIDE SEQUENCE</scope>
</reference>
<accession>A0A8S4R844</accession>
<sequence>MSDWGYDGGGVWVVVYSQHSQRGGLQKGALLDMRDAVPLQDAVDKQTRGYMIFLINIMLYIKQIKN</sequence>
<protein>
    <submittedName>
        <fullName evidence="1">Jg4205 protein</fullName>
    </submittedName>
</protein>
<dbReference type="AlphaFoldDB" id="A0A8S4R844"/>